<feature type="transmembrane region" description="Helical" evidence="1">
    <location>
        <begin position="187"/>
        <end position="206"/>
    </location>
</feature>
<dbReference type="AlphaFoldDB" id="A0A166C586"/>
<dbReference type="GO" id="GO:0005789">
    <property type="term" value="C:endoplasmic reticulum membrane"/>
    <property type="evidence" value="ECO:0007669"/>
    <property type="project" value="TreeGrafter"/>
</dbReference>
<dbReference type="Proteomes" id="UP000076532">
    <property type="component" value="Unassembled WGS sequence"/>
</dbReference>
<dbReference type="GO" id="GO:0051082">
    <property type="term" value="F:unfolded protein binding"/>
    <property type="evidence" value="ECO:0007669"/>
    <property type="project" value="TreeGrafter"/>
</dbReference>
<dbReference type="InterPro" id="IPR022057">
    <property type="entry name" value="Chs7"/>
</dbReference>
<dbReference type="OrthoDB" id="5582162at2759"/>
<keyword evidence="3" id="KW-1185">Reference proteome</keyword>
<sequence>MLDRPYNRLGDSKVLSAQLPSYPRFSCQLVLLGHRQIQLILYTGASAFTSSTPVGVNPECDTLLAGSCITGEIAPALRMAFYAGLAVLARQGRPLLGSAPLVVLTGIHVGIVAALFWSLLNRIAADGGLVVSSLDTEMHFTHVFSPSSPLNELTSIPVFALTSATAIYLVHMAYIVLGALNEVRPMWFYVLSGVLFALSQLDYFLLNKLICRGMNAKIDGSFVASLCETPALGVAYLARRSITKGSWDGEYPVQETISRGVGNPAFAQNRSPAREDTE</sequence>
<dbReference type="EMBL" id="KV417635">
    <property type="protein sequence ID" value="KZP13305.1"/>
    <property type="molecule type" value="Genomic_DNA"/>
</dbReference>
<dbReference type="STRING" id="436010.A0A166C586"/>
<accession>A0A166C586</accession>
<evidence type="ECO:0000256" key="1">
    <source>
        <dbReference type="SAM" id="Phobius"/>
    </source>
</evidence>
<feature type="transmembrane region" description="Helical" evidence="1">
    <location>
        <begin position="156"/>
        <end position="180"/>
    </location>
</feature>
<dbReference type="PANTHER" id="PTHR35329:SF1">
    <property type="entry name" value="CHITIN SYNTHASE EXPORT CHAPERONE"/>
    <property type="match status" value="1"/>
</dbReference>
<proteinExistence type="predicted"/>
<dbReference type="Pfam" id="PF12271">
    <property type="entry name" value="Chs7"/>
    <property type="match status" value="1"/>
</dbReference>
<keyword evidence="1" id="KW-0812">Transmembrane</keyword>
<name>A0A166C586_9AGAM</name>
<dbReference type="PANTHER" id="PTHR35329">
    <property type="entry name" value="CHITIN SYNTHASE EXPORT CHAPERONE"/>
    <property type="match status" value="1"/>
</dbReference>
<evidence type="ECO:0000313" key="3">
    <source>
        <dbReference type="Proteomes" id="UP000076532"/>
    </source>
</evidence>
<protein>
    <submittedName>
        <fullName evidence="2">Uncharacterized protein</fullName>
    </submittedName>
</protein>
<keyword evidence="1" id="KW-0472">Membrane</keyword>
<reference evidence="2 3" key="1">
    <citation type="journal article" date="2016" name="Mol. Biol. Evol.">
        <title>Comparative Genomics of Early-Diverging Mushroom-Forming Fungi Provides Insights into the Origins of Lignocellulose Decay Capabilities.</title>
        <authorList>
            <person name="Nagy L.G."/>
            <person name="Riley R."/>
            <person name="Tritt A."/>
            <person name="Adam C."/>
            <person name="Daum C."/>
            <person name="Floudas D."/>
            <person name="Sun H."/>
            <person name="Yadav J.S."/>
            <person name="Pangilinan J."/>
            <person name="Larsson K.H."/>
            <person name="Matsuura K."/>
            <person name="Barry K."/>
            <person name="Labutti K."/>
            <person name="Kuo R."/>
            <person name="Ohm R.A."/>
            <person name="Bhattacharya S.S."/>
            <person name="Shirouzu T."/>
            <person name="Yoshinaga Y."/>
            <person name="Martin F.M."/>
            <person name="Grigoriev I.V."/>
            <person name="Hibbett D.S."/>
        </authorList>
    </citation>
    <scope>NUCLEOTIDE SEQUENCE [LARGE SCALE GENOMIC DNA]</scope>
    <source>
        <strain evidence="2 3">CBS 109695</strain>
    </source>
</reference>
<keyword evidence="1" id="KW-1133">Transmembrane helix</keyword>
<feature type="transmembrane region" description="Helical" evidence="1">
    <location>
        <begin position="99"/>
        <end position="120"/>
    </location>
</feature>
<gene>
    <name evidence="2" type="ORF">FIBSPDRAFT_897558</name>
</gene>
<organism evidence="2 3">
    <name type="scientific">Athelia psychrophila</name>
    <dbReference type="NCBI Taxonomy" id="1759441"/>
    <lineage>
        <taxon>Eukaryota</taxon>
        <taxon>Fungi</taxon>
        <taxon>Dikarya</taxon>
        <taxon>Basidiomycota</taxon>
        <taxon>Agaricomycotina</taxon>
        <taxon>Agaricomycetes</taxon>
        <taxon>Agaricomycetidae</taxon>
        <taxon>Atheliales</taxon>
        <taxon>Atheliaceae</taxon>
        <taxon>Athelia</taxon>
    </lineage>
</organism>
<evidence type="ECO:0000313" key="2">
    <source>
        <dbReference type="EMBL" id="KZP13305.1"/>
    </source>
</evidence>
<dbReference type="GO" id="GO:0006457">
    <property type="term" value="P:protein folding"/>
    <property type="evidence" value="ECO:0007669"/>
    <property type="project" value="TreeGrafter"/>
</dbReference>